<dbReference type="AlphaFoldDB" id="G3ICL1"/>
<dbReference type="Proteomes" id="UP000001075">
    <property type="component" value="Unassembled WGS sequence"/>
</dbReference>
<dbReference type="GO" id="GO:0035591">
    <property type="term" value="F:signaling adaptor activity"/>
    <property type="evidence" value="ECO:0007669"/>
    <property type="project" value="TreeGrafter"/>
</dbReference>
<dbReference type="PANTHER" id="PTHR45960">
    <property type="entry name" value="GRB2-ASSOCIATED-BINDING PROTEIN"/>
    <property type="match status" value="1"/>
</dbReference>
<protein>
    <submittedName>
        <fullName evidence="2">GRB2-associated-binding protein 2</fullName>
    </submittedName>
</protein>
<dbReference type="GO" id="GO:0005737">
    <property type="term" value="C:cytoplasm"/>
    <property type="evidence" value="ECO:0007669"/>
    <property type="project" value="TreeGrafter"/>
</dbReference>
<dbReference type="GO" id="GO:0007165">
    <property type="term" value="P:signal transduction"/>
    <property type="evidence" value="ECO:0007669"/>
    <property type="project" value="TreeGrafter"/>
</dbReference>
<dbReference type="SUPFAM" id="SSF50729">
    <property type="entry name" value="PH domain-like"/>
    <property type="match status" value="1"/>
</dbReference>
<organism evidence="2 3">
    <name type="scientific">Cricetulus griseus</name>
    <name type="common">Chinese hamster</name>
    <name type="synonym">Cricetulus barabensis griseus</name>
    <dbReference type="NCBI Taxonomy" id="10029"/>
    <lineage>
        <taxon>Eukaryota</taxon>
        <taxon>Metazoa</taxon>
        <taxon>Chordata</taxon>
        <taxon>Craniata</taxon>
        <taxon>Vertebrata</taxon>
        <taxon>Euteleostomi</taxon>
        <taxon>Mammalia</taxon>
        <taxon>Eutheria</taxon>
        <taxon>Euarchontoglires</taxon>
        <taxon>Glires</taxon>
        <taxon>Rodentia</taxon>
        <taxon>Myomorpha</taxon>
        <taxon>Muroidea</taxon>
        <taxon>Cricetidae</taxon>
        <taxon>Cricetinae</taxon>
        <taxon>Cricetulus</taxon>
    </lineage>
</organism>
<gene>
    <name evidence="2" type="ORF">I79_021409</name>
</gene>
<dbReference type="EMBL" id="JH001937">
    <property type="protein sequence ID" value="EGW10227.1"/>
    <property type="molecule type" value="Genomic_DNA"/>
</dbReference>
<accession>G3ICL1</accession>
<name>G3ICL1_CRIGR</name>
<proteinExistence type="predicted"/>
<dbReference type="PANTHER" id="PTHR45960:SF2">
    <property type="entry name" value="PROTEIN DAUGHTER OF SEVENLESS"/>
    <property type="match status" value="1"/>
</dbReference>
<reference evidence="3" key="1">
    <citation type="journal article" date="2011" name="Nat. Biotechnol.">
        <title>The genomic sequence of the Chinese hamster ovary (CHO)-K1 cell line.</title>
        <authorList>
            <person name="Xu X."/>
            <person name="Nagarajan H."/>
            <person name="Lewis N.E."/>
            <person name="Pan S."/>
            <person name="Cai Z."/>
            <person name="Liu X."/>
            <person name="Chen W."/>
            <person name="Xie M."/>
            <person name="Wang W."/>
            <person name="Hammond S."/>
            <person name="Andersen M.R."/>
            <person name="Neff N."/>
            <person name="Passarelli B."/>
            <person name="Koh W."/>
            <person name="Fan H.C."/>
            <person name="Wang J."/>
            <person name="Gui Y."/>
            <person name="Lee K.H."/>
            <person name="Betenbaugh M.J."/>
            <person name="Quake S.R."/>
            <person name="Famili I."/>
            <person name="Palsson B.O."/>
            <person name="Wang J."/>
        </authorList>
    </citation>
    <scope>NUCLEOTIDE SEQUENCE [LARGE SCALE GENOMIC DNA]</scope>
    <source>
        <strain evidence="3">CHO K1 cell line</strain>
    </source>
</reference>
<evidence type="ECO:0000313" key="3">
    <source>
        <dbReference type="Proteomes" id="UP000001075"/>
    </source>
</evidence>
<sequence>MMCTGWLEKLPPEEKLGRYAWKNRWFILQRAEFSSSSQPLFRAGSAADCEDVYTFKAPSNTLCMEFVHLLVESAIAPPPQHHKTPGWGSPQQRHPVSDYKYPT</sequence>
<dbReference type="InParanoid" id="G3ICL1"/>
<evidence type="ECO:0000313" key="2">
    <source>
        <dbReference type="EMBL" id="EGW10227.1"/>
    </source>
</evidence>
<dbReference type="InterPro" id="IPR046355">
    <property type="entry name" value="Gab1-4-like"/>
</dbReference>
<feature type="region of interest" description="Disordered" evidence="1">
    <location>
        <begin position="77"/>
        <end position="103"/>
    </location>
</feature>
<evidence type="ECO:0000256" key="1">
    <source>
        <dbReference type="SAM" id="MobiDB-lite"/>
    </source>
</evidence>